<evidence type="ECO:0000313" key="2">
    <source>
        <dbReference type="EMBL" id="KAF1937428.1"/>
    </source>
</evidence>
<feature type="compositionally biased region" description="Polar residues" evidence="1">
    <location>
        <begin position="25"/>
        <end position="40"/>
    </location>
</feature>
<protein>
    <recommendedName>
        <fullName evidence="4">RING-type domain-containing protein</fullName>
    </recommendedName>
</protein>
<keyword evidence="3" id="KW-1185">Reference proteome</keyword>
<evidence type="ECO:0000256" key="1">
    <source>
        <dbReference type="SAM" id="MobiDB-lite"/>
    </source>
</evidence>
<evidence type="ECO:0000313" key="3">
    <source>
        <dbReference type="Proteomes" id="UP000800038"/>
    </source>
</evidence>
<dbReference type="AlphaFoldDB" id="A0A6A5SD10"/>
<dbReference type="Proteomes" id="UP000800038">
    <property type="component" value="Unassembled WGS sequence"/>
</dbReference>
<feature type="region of interest" description="Disordered" evidence="1">
    <location>
        <begin position="1"/>
        <end position="87"/>
    </location>
</feature>
<name>A0A6A5SD10_9PLEO</name>
<proteinExistence type="predicted"/>
<evidence type="ECO:0008006" key="4">
    <source>
        <dbReference type="Google" id="ProtNLM"/>
    </source>
</evidence>
<feature type="compositionally biased region" description="Basic and acidic residues" evidence="1">
    <location>
        <begin position="7"/>
        <end position="18"/>
    </location>
</feature>
<organism evidence="2 3">
    <name type="scientific">Clathrospora elynae</name>
    <dbReference type="NCBI Taxonomy" id="706981"/>
    <lineage>
        <taxon>Eukaryota</taxon>
        <taxon>Fungi</taxon>
        <taxon>Dikarya</taxon>
        <taxon>Ascomycota</taxon>
        <taxon>Pezizomycotina</taxon>
        <taxon>Dothideomycetes</taxon>
        <taxon>Pleosporomycetidae</taxon>
        <taxon>Pleosporales</taxon>
        <taxon>Diademaceae</taxon>
        <taxon>Clathrospora</taxon>
    </lineage>
</organism>
<dbReference type="EMBL" id="ML976139">
    <property type="protein sequence ID" value="KAF1937428.1"/>
    <property type="molecule type" value="Genomic_DNA"/>
</dbReference>
<dbReference type="OrthoDB" id="9977870at2759"/>
<accession>A0A6A5SD10</accession>
<gene>
    <name evidence="2" type="ORF">EJ02DRAFT_55753</name>
</gene>
<feature type="compositionally biased region" description="Basic and acidic residues" evidence="1">
    <location>
        <begin position="58"/>
        <end position="69"/>
    </location>
</feature>
<sequence length="179" mass="19668">MFSRGFLSEERQAVRNHDMPCVPAGTQTAALSLEPPSSKQRPADEATSDEAVSNYKKARVEDAKNEDSKPATPQARPTTPSKRTAYIDPAVLRENEDGLKRIKLSELAGIYRLDGIVNASSLSTIDGDKSNPDPVRYGTCSSCLDIQLGDDMLRLSCKDEDDTGTHAYCRHCLRCLFES</sequence>
<reference evidence="2" key="1">
    <citation type="journal article" date="2020" name="Stud. Mycol.">
        <title>101 Dothideomycetes genomes: a test case for predicting lifestyles and emergence of pathogens.</title>
        <authorList>
            <person name="Haridas S."/>
            <person name="Albert R."/>
            <person name="Binder M."/>
            <person name="Bloem J."/>
            <person name="Labutti K."/>
            <person name="Salamov A."/>
            <person name="Andreopoulos B."/>
            <person name="Baker S."/>
            <person name="Barry K."/>
            <person name="Bills G."/>
            <person name="Bluhm B."/>
            <person name="Cannon C."/>
            <person name="Castanera R."/>
            <person name="Culley D."/>
            <person name="Daum C."/>
            <person name="Ezra D."/>
            <person name="Gonzalez J."/>
            <person name="Henrissat B."/>
            <person name="Kuo A."/>
            <person name="Liang C."/>
            <person name="Lipzen A."/>
            <person name="Lutzoni F."/>
            <person name="Magnuson J."/>
            <person name="Mondo S."/>
            <person name="Nolan M."/>
            <person name="Ohm R."/>
            <person name="Pangilinan J."/>
            <person name="Park H.-J."/>
            <person name="Ramirez L."/>
            <person name="Alfaro M."/>
            <person name="Sun H."/>
            <person name="Tritt A."/>
            <person name="Yoshinaga Y."/>
            <person name="Zwiers L.-H."/>
            <person name="Turgeon B."/>
            <person name="Goodwin S."/>
            <person name="Spatafora J."/>
            <person name="Crous P."/>
            <person name="Grigoriev I."/>
        </authorList>
    </citation>
    <scope>NUCLEOTIDE SEQUENCE</scope>
    <source>
        <strain evidence="2">CBS 161.51</strain>
    </source>
</reference>